<evidence type="ECO:0000256" key="5">
    <source>
        <dbReference type="NCBIfam" id="TIGR01378"/>
    </source>
</evidence>
<sequence length="230" mass="24037">MRRTFVESQDGLILLGAGPVGRANFSAARALASRVIAADGGARRALALGVMPEAVIGDLDSLDSATRAALPEGSVHRIAEQDSTDFDKTLRHIAAPFVIGLGFWGARMDHGLAALNVLARHPDRRCVLMGGREVCFLCPPELDLALRPGTRVSLFPLGPVEGESEGLEWPIGGLKFAPDGRVGTSNRAPTGRVRLRFTAPRMLVMLPAGALEAAVRALAPGAVPPAALGG</sequence>
<evidence type="ECO:0000256" key="1">
    <source>
        <dbReference type="ARBA" id="ARBA00022679"/>
    </source>
</evidence>
<dbReference type="PANTHER" id="PTHR41299:SF1">
    <property type="entry name" value="THIAMINE PYROPHOSPHOKINASE"/>
    <property type="match status" value="1"/>
</dbReference>
<evidence type="ECO:0000259" key="6">
    <source>
        <dbReference type="Pfam" id="PF04263"/>
    </source>
</evidence>
<keyword evidence="1" id="KW-0808">Transferase</keyword>
<dbReference type="PANTHER" id="PTHR41299">
    <property type="entry name" value="THIAMINE PYROPHOSPHOKINASE"/>
    <property type="match status" value="1"/>
</dbReference>
<dbReference type="SUPFAM" id="SSF63999">
    <property type="entry name" value="Thiamin pyrophosphokinase, catalytic domain"/>
    <property type="match status" value="1"/>
</dbReference>
<dbReference type="CDD" id="cd07995">
    <property type="entry name" value="TPK"/>
    <property type="match status" value="1"/>
</dbReference>
<proteinExistence type="predicted"/>
<dbReference type="InterPro" id="IPR006282">
    <property type="entry name" value="Thi_PPkinase"/>
</dbReference>
<evidence type="ECO:0000313" key="7">
    <source>
        <dbReference type="EMBL" id="SDW41384.1"/>
    </source>
</evidence>
<accession>A0A1H2TDP7</accession>
<keyword evidence="8" id="KW-1185">Reference proteome</keyword>
<name>A0A1H2TDP7_9RHOB</name>
<evidence type="ECO:0000256" key="3">
    <source>
        <dbReference type="ARBA" id="ARBA00022777"/>
    </source>
</evidence>
<protein>
    <recommendedName>
        <fullName evidence="5">Thiamine diphosphokinase</fullName>
        <ecNumber evidence="5">2.7.6.2</ecNumber>
    </recommendedName>
</protein>
<keyword evidence="2" id="KW-0547">Nucleotide-binding</keyword>
<feature type="domain" description="Thiamin pyrophosphokinase catalytic" evidence="6">
    <location>
        <begin position="32"/>
        <end position="123"/>
    </location>
</feature>
<dbReference type="Gene3D" id="3.40.50.10240">
    <property type="entry name" value="Thiamin pyrophosphokinase, catalytic domain"/>
    <property type="match status" value="1"/>
</dbReference>
<dbReference type="Pfam" id="PF04263">
    <property type="entry name" value="TPK_catalytic"/>
    <property type="match status" value="1"/>
</dbReference>
<dbReference type="InterPro" id="IPR036759">
    <property type="entry name" value="TPK_catalytic_sf"/>
</dbReference>
<evidence type="ECO:0000256" key="2">
    <source>
        <dbReference type="ARBA" id="ARBA00022741"/>
    </source>
</evidence>
<dbReference type="Proteomes" id="UP000199541">
    <property type="component" value="Unassembled WGS sequence"/>
</dbReference>
<evidence type="ECO:0000313" key="8">
    <source>
        <dbReference type="Proteomes" id="UP000199541"/>
    </source>
</evidence>
<keyword evidence="3" id="KW-0418">Kinase</keyword>
<dbReference type="InterPro" id="IPR007371">
    <property type="entry name" value="TPK_catalytic"/>
</dbReference>
<dbReference type="NCBIfam" id="TIGR01378">
    <property type="entry name" value="thi_PPkinase"/>
    <property type="match status" value="1"/>
</dbReference>
<evidence type="ECO:0000256" key="4">
    <source>
        <dbReference type="ARBA" id="ARBA00022840"/>
    </source>
</evidence>
<dbReference type="EMBL" id="FNOB01000003">
    <property type="protein sequence ID" value="SDW41384.1"/>
    <property type="molecule type" value="Genomic_DNA"/>
</dbReference>
<dbReference type="RefSeq" id="WP_035842241.1">
    <property type="nucleotide sequence ID" value="NZ_BNAB01000003.1"/>
</dbReference>
<dbReference type="InterPro" id="IPR036371">
    <property type="entry name" value="TPK_B1-bd_sf"/>
</dbReference>
<organism evidence="7 8">
    <name type="scientific">Allgaiera indica</name>
    <dbReference type="NCBI Taxonomy" id="765699"/>
    <lineage>
        <taxon>Bacteria</taxon>
        <taxon>Pseudomonadati</taxon>
        <taxon>Pseudomonadota</taxon>
        <taxon>Alphaproteobacteria</taxon>
        <taxon>Rhodobacterales</taxon>
        <taxon>Paracoccaceae</taxon>
        <taxon>Allgaiera</taxon>
    </lineage>
</organism>
<dbReference type="InterPro" id="IPR053149">
    <property type="entry name" value="TPK"/>
</dbReference>
<keyword evidence="4" id="KW-0067">ATP-binding</keyword>
<dbReference type="EC" id="2.7.6.2" evidence="5"/>
<comment type="caution">
    <text evidence="7">The sequence shown here is derived from an EMBL/GenBank/DDBJ whole genome shotgun (WGS) entry which is preliminary data.</text>
</comment>
<dbReference type="SUPFAM" id="SSF63862">
    <property type="entry name" value="Thiamin pyrophosphokinase, substrate-binding domain"/>
    <property type="match status" value="1"/>
</dbReference>
<reference evidence="7 8" key="1">
    <citation type="submission" date="2016-10" db="EMBL/GenBank/DDBJ databases">
        <authorList>
            <person name="Varghese N."/>
            <person name="Submissions S."/>
        </authorList>
    </citation>
    <scope>NUCLEOTIDE SEQUENCE [LARGE SCALE GENOMIC DNA]</scope>
    <source>
        <strain evidence="7 8">DSM 24802</strain>
    </source>
</reference>
<gene>
    <name evidence="7" type="ORF">SAMN05444006_103153</name>
</gene>